<evidence type="ECO:0000313" key="2">
    <source>
        <dbReference type="Proteomes" id="UP000611500"/>
    </source>
</evidence>
<name>A0A8J3H9G4_9RHOB</name>
<reference evidence="1" key="1">
    <citation type="journal article" date="2014" name="Int. J. Syst. Evol. Microbiol.">
        <title>Complete genome sequence of Corynebacterium casei LMG S-19264T (=DSM 44701T), isolated from a smear-ripened cheese.</title>
        <authorList>
            <consortium name="US DOE Joint Genome Institute (JGI-PGF)"/>
            <person name="Walter F."/>
            <person name="Albersmeier A."/>
            <person name="Kalinowski J."/>
            <person name="Ruckert C."/>
        </authorList>
    </citation>
    <scope>NUCLEOTIDE SEQUENCE</scope>
    <source>
        <strain evidence="1">CGMCC 1.7081</strain>
    </source>
</reference>
<comment type="caution">
    <text evidence="1">The sequence shown here is derived from an EMBL/GenBank/DDBJ whole genome shotgun (WGS) entry which is preliminary data.</text>
</comment>
<evidence type="ECO:0000313" key="1">
    <source>
        <dbReference type="EMBL" id="GHH03860.1"/>
    </source>
</evidence>
<dbReference type="EMBL" id="BNAP01000039">
    <property type="protein sequence ID" value="GHH03860.1"/>
    <property type="molecule type" value="Genomic_DNA"/>
</dbReference>
<proteinExistence type="predicted"/>
<protein>
    <recommendedName>
        <fullName evidence="3">Glycosyl transferase family 2</fullName>
    </recommendedName>
</protein>
<gene>
    <name evidence="1" type="ORF">GCM10010961_42020</name>
</gene>
<accession>A0A8J3H9G4</accession>
<reference evidence="1" key="2">
    <citation type="submission" date="2020-09" db="EMBL/GenBank/DDBJ databases">
        <authorList>
            <person name="Sun Q."/>
            <person name="Zhou Y."/>
        </authorList>
    </citation>
    <scope>NUCLEOTIDE SEQUENCE</scope>
    <source>
        <strain evidence="1">CGMCC 1.7081</strain>
    </source>
</reference>
<dbReference type="AlphaFoldDB" id="A0A8J3H9G4"/>
<sequence length="306" mass="33704">MSGEWRVAAILNESLSDTMRFAAWYLAEGASSLLLMFDDPRDPAMDVLAAHPKIDCIGCTAGFWRDLGMAPDANFPKRQNAALTWAYGRTAEPWFLNVDADEFLYIEGRSIAELLAGCPDGVEAMRVVTAEVVTPVSPKPALQFRLPMERPAAKRVYQGDASLFGPRRMGLIGHPQGKSATRTGLGEVRVRQHWVERPDGARVSEREVGREARAFLLHMIGQDFEAWRRKLGWRSGSRGFTTPLTERIAGIMAGAESEARLRDLYDAMHKMDDAALARLAAEGARLELAVDLDAPARATFGADYPG</sequence>
<evidence type="ECO:0008006" key="3">
    <source>
        <dbReference type="Google" id="ProtNLM"/>
    </source>
</evidence>
<keyword evidence="2" id="KW-1185">Reference proteome</keyword>
<dbReference type="Proteomes" id="UP000611500">
    <property type="component" value="Unassembled WGS sequence"/>
</dbReference>
<dbReference type="Pfam" id="PF13704">
    <property type="entry name" value="Glyco_tranf_2_4"/>
    <property type="match status" value="1"/>
</dbReference>
<dbReference type="RefSeq" id="WP_028094063.1">
    <property type="nucleotide sequence ID" value="NZ_BNAP01000039.1"/>
</dbReference>
<organism evidence="1 2">
    <name type="scientific">Pseudodonghicola xiamenensis</name>
    <dbReference type="NCBI Taxonomy" id="337702"/>
    <lineage>
        <taxon>Bacteria</taxon>
        <taxon>Pseudomonadati</taxon>
        <taxon>Pseudomonadota</taxon>
        <taxon>Alphaproteobacteria</taxon>
        <taxon>Rhodobacterales</taxon>
        <taxon>Paracoccaceae</taxon>
        <taxon>Pseudodonghicola</taxon>
    </lineage>
</organism>